<dbReference type="AlphaFoldDB" id="A0A7V7UC18"/>
<dbReference type="RefSeq" id="WP_151146515.1">
    <property type="nucleotide sequence ID" value="NZ_WAGX01000005.1"/>
</dbReference>
<dbReference type="OrthoDB" id="9764596at2"/>
<feature type="transmembrane region" description="Helical" evidence="2">
    <location>
        <begin position="412"/>
        <end position="432"/>
    </location>
</feature>
<feature type="transmembrane region" description="Helical" evidence="2">
    <location>
        <begin position="188"/>
        <end position="207"/>
    </location>
</feature>
<keyword evidence="1" id="KW-0175">Coiled coil</keyword>
<evidence type="ECO:0000256" key="2">
    <source>
        <dbReference type="SAM" id="Phobius"/>
    </source>
</evidence>
<dbReference type="GO" id="GO:0008643">
    <property type="term" value="P:carbohydrate transport"/>
    <property type="evidence" value="ECO:0007669"/>
    <property type="project" value="InterPro"/>
</dbReference>
<feature type="transmembrane region" description="Helical" evidence="2">
    <location>
        <begin position="25"/>
        <end position="45"/>
    </location>
</feature>
<feature type="transmembrane region" description="Helical" evidence="2">
    <location>
        <begin position="300"/>
        <end position="318"/>
    </location>
</feature>
<keyword evidence="2" id="KW-0812">Transmembrane</keyword>
<dbReference type="Pfam" id="PF13347">
    <property type="entry name" value="MFS_2"/>
    <property type="match status" value="1"/>
</dbReference>
<reference evidence="3 4" key="1">
    <citation type="submission" date="2019-09" db="EMBL/GenBank/DDBJ databases">
        <authorList>
            <person name="Valk L.C."/>
        </authorList>
    </citation>
    <scope>NUCLEOTIDE SEQUENCE [LARGE SCALE GENOMIC DNA]</scope>
    <source>
        <strain evidence="3">GalUA</strain>
    </source>
</reference>
<dbReference type="InterPro" id="IPR039672">
    <property type="entry name" value="MFS_2"/>
</dbReference>
<name>A0A7V7UC18_9FIRM</name>
<feature type="transmembrane region" description="Helical" evidence="2">
    <location>
        <begin position="86"/>
        <end position="108"/>
    </location>
</feature>
<dbReference type="Gene3D" id="1.20.1250.20">
    <property type="entry name" value="MFS general substrate transporter like domains"/>
    <property type="match status" value="1"/>
</dbReference>
<accession>A0A7V7UC18</accession>
<evidence type="ECO:0000256" key="1">
    <source>
        <dbReference type="SAM" id="Coils"/>
    </source>
</evidence>
<feature type="transmembrane region" description="Helical" evidence="2">
    <location>
        <begin position="237"/>
        <end position="256"/>
    </location>
</feature>
<dbReference type="Proteomes" id="UP000461768">
    <property type="component" value="Unassembled WGS sequence"/>
</dbReference>
<gene>
    <name evidence="3" type="ORF">F7O84_14225</name>
</gene>
<organism evidence="3 4">
    <name type="scientific">Candidatus Galacturonatibacter soehngenii</name>
    <dbReference type="NCBI Taxonomy" id="2307010"/>
    <lineage>
        <taxon>Bacteria</taxon>
        <taxon>Bacillati</taxon>
        <taxon>Bacillota</taxon>
        <taxon>Clostridia</taxon>
        <taxon>Lachnospirales</taxon>
        <taxon>Lachnospiraceae</taxon>
        <taxon>Candidatus Galacturonatibacter</taxon>
    </lineage>
</organism>
<keyword evidence="2" id="KW-1133">Transmembrane helix</keyword>
<keyword evidence="4" id="KW-1185">Reference proteome</keyword>
<evidence type="ECO:0000313" key="3">
    <source>
        <dbReference type="EMBL" id="KAB1438678.1"/>
    </source>
</evidence>
<evidence type="ECO:0000313" key="4">
    <source>
        <dbReference type="Proteomes" id="UP000461768"/>
    </source>
</evidence>
<reference evidence="3 4" key="2">
    <citation type="submission" date="2020-02" db="EMBL/GenBank/DDBJ databases">
        <title>Candidatus Galacturonibacter soehngenii shows hetero-acetogenic catabolism of galacturonic acid but lacks a canonical carbon monoxide dehydrogenase/acetyl-CoA synthase complex.</title>
        <authorList>
            <person name="Diender M."/>
            <person name="Stouten G.R."/>
            <person name="Petersen J.F."/>
            <person name="Nielsen P.H."/>
            <person name="Dueholm M.S."/>
            <person name="Pronk J.T."/>
            <person name="Van Loosdrecht M.C.M."/>
        </authorList>
    </citation>
    <scope>NUCLEOTIDE SEQUENCE [LARGE SCALE GENOMIC DNA]</scope>
    <source>
        <strain evidence="3">GalUA</strain>
    </source>
</reference>
<keyword evidence="2" id="KW-0472">Membrane</keyword>
<comment type="caution">
    <text evidence="3">The sequence shown here is derived from an EMBL/GenBank/DDBJ whole genome shotgun (WGS) entry which is preliminary data.</text>
</comment>
<dbReference type="InterPro" id="IPR036259">
    <property type="entry name" value="MFS_trans_sf"/>
</dbReference>
<feature type="transmembrane region" description="Helical" evidence="2">
    <location>
        <begin position="51"/>
        <end position="74"/>
    </location>
</feature>
<dbReference type="PANTHER" id="PTHR11328:SF24">
    <property type="entry name" value="MAJOR FACILITATOR SUPERFAMILY (MFS) PROFILE DOMAIN-CONTAINING PROTEIN"/>
    <property type="match status" value="1"/>
</dbReference>
<feature type="transmembrane region" description="Helical" evidence="2">
    <location>
        <begin position="114"/>
        <end position="132"/>
    </location>
</feature>
<sequence length="467" mass="50707">MKTEKLSNQDRLPVGKFLAWKARDISIACVTVIMTYLTIFCTDALGMPAALVGTLLLASKTCDGITDIFAGFLVDNTNTRWGKGRPYEWCILGAWGCTILLFFCPGNWSLVIKSVWVFVMYTLVFSIFSTMLGASQTPYMIRAFKSKVVIGKVASYGGILSMIGAIIISVTFPILMAKLAVSTAGWRTLILIYGLPLAGLGILRFIYVKEDPSIDAGAVGQQVSLTQIIELFKKNKYAWAYAGIMGFYQMTVGLNVTTFYFKYVVGDLGLMGIMGMMSVVVLPVMFIFPTLMKKFNVSTLIIGGSFSAIIGYLLMFLAKSNMPMLIAGNVLMTVASLPIAYLGAIIIMELATYNESIGLPRMEGSTNILSSFSNKVFNGVGAGIVGVLLGAAGYSSNAGAVQPEGALLMIRVLYSIVPLICFVLIILCALVLGKLEKKIPQLEKELEEKKEESKCLSDCSMTEMLSN</sequence>
<feature type="transmembrane region" description="Helical" evidence="2">
    <location>
        <begin position="153"/>
        <end position="176"/>
    </location>
</feature>
<protein>
    <submittedName>
        <fullName evidence="3">MFS transporter</fullName>
    </submittedName>
</protein>
<feature type="transmembrane region" description="Helical" evidence="2">
    <location>
        <begin position="268"/>
        <end position="288"/>
    </location>
</feature>
<dbReference type="SUPFAM" id="SSF103473">
    <property type="entry name" value="MFS general substrate transporter"/>
    <property type="match status" value="1"/>
</dbReference>
<feature type="transmembrane region" description="Helical" evidence="2">
    <location>
        <begin position="330"/>
        <end position="351"/>
    </location>
</feature>
<feature type="coiled-coil region" evidence="1">
    <location>
        <begin position="432"/>
        <end position="459"/>
    </location>
</feature>
<dbReference type="GO" id="GO:0005886">
    <property type="term" value="C:plasma membrane"/>
    <property type="evidence" value="ECO:0007669"/>
    <property type="project" value="TreeGrafter"/>
</dbReference>
<feature type="transmembrane region" description="Helical" evidence="2">
    <location>
        <begin position="372"/>
        <end position="392"/>
    </location>
</feature>
<dbReference type="EMBL" id="WAGX01000005">
    <property type="protein sequence ID" value="KAB1438678.1"/>
    <property type="molecule type" value="Genomic_DNA"/>
</dbReference>
<proteinExistence type="predicted"/>
<dbReference type="PANTHER" id="PTHR11328">
    <property type="entry name" value="MAJOR FACILITATOR SUPERFAMILY DOMAIN-CONTAINING PROTEIN"/>
    <property type="match status" value="1"/>
</dbReference>
<dbReference type="GO" id="GO:0015293">
    <property type="term" value="F:symporter activity"/>
    <property type="evidence" value="ECO:0007669"/>
    <property type="project" value="InterPro"/>
</dbReference>